<keyword evidence="2" id="KW-1185">Reference proteome</keyword>
<gene>
    <name evidence="1" type="ORF">ACJRO7_012584</name>
</gene>
<evidence type="ECO:0000313" key="2">
    <source>
        <dbReference type="Proteomes" id="UP001634007"/>
    </source>
</evidence>
<dbReference type="EMBL" id="JBJKBG010000002">
    <property type="protein sequence ID" value="KAL3751774.1"/>
    <property type="molecule type" value="Genomic_DNA"/>
</dbReference>
<accession>A0ABD3LIZ4</accession>
<protein>
    <submittedName>
        <fullName evidence="1">Uncharacterized protein</fullName>
    </submittedName>
</protein>
<evidence type="ECO:0000313" key="1">
    <source>
        <dbReference type="EMBL" id="KAL3751774.1"/>
    </source>
</evidence>
<proteinExistence type="predicted"/>
<sequence>MVWKRRITRPTKLAQGVTSSNTGRPRNLRVKIMGKARMSEGRGVTLKKGCSTGVTGFAIGNSSLIGVAALVSLCWTVATASGKHVVWPVSVGTHTEAR</sequence>
<dbReference type="AlphaFoldDB" id="A0ABD3LIZ4"/>
<reference evidence="1 2" key="1">
    <citation type="submission" date="2024-11" db="EMBL/GenBank/DDBJ databases">
        <title>Chromosome-level genome assembly of Eucalyptus globulus Labill. provides insights into its genome evolution.</title>
        <authorList>
            <person name="Li X."/>
        </authorList>
    </citation>
    <scope>NUCLEOTIDE SEQUENCE [LARGE SCALE GENOMIC DNA]</scope>
    <source>
        <strain evidence="1">CL2024</strain>
        <tissue evidence="1">Fresh tender leaves</tissue>
    </source>
</reference>
<dbReference type="Proteomes" id="UP001634007">
    <property type="component" value="Unassembled WGS sequence"/>
</dbReference>
<name>A0ABD3LIZ4_EUCGL</name>
<comment type="caution">
    <text evidence="1">The sequence shown here is derived from an EMBL/GenBank/DDBJ whole genome shotgun (WGS) entry which is preliminary data.</text>
</comment>
<organism evidence="1 2">
    <name type="scientific">Eucalyptus globulus</name>
    <name type="common">Tasmanian blue gum</name>
    <dbReference type="NCBI Taxonomy" id="34317"/>
    <lineage>
        <taxon>Eukaryota</taxon>
        <taxon>Viridiplantae</taxon>
        <taxon>Streptophyta</taxon>
        <taxon>Embryophyta</taxon>
        <taxon>Tracheophyta</taxon>
        <taxon>Spermatophyta</taxon>
        <taxon>Magnoliopsida</taxon>
        <taxon>eudicotyledons</taxon>
        <taxon>Gunneridae</taxon>
        <taxon>Pentapetalae</taxon>
        <taxon>rosids</taxon>
        <taxon>malvids</taxon>
        <taxon>Myrtales</taxon>
        <taxon>Myrtaceae</taxon>
        <taxon>Myrtoideae</taxon>
        <taxon>Eucalypteae</taxon>
        <taxon>Eucalyptus</taxon>
    </lineage>
</organism>